<feature type="compositionally biased region" description="Basic and acidic residues" evidence="1">
    <location>
        <begin position="238"/>
        <end position="247"/>
    </location>
</feature>
<comment type="caution">
    <text evidence="2">The sequence shown here is derived from an EMBL/GenBank/DDBJ whole genome shotgun (WGS) entry which is preliminary data.</text>
</comment>
<feature type="region of interest" description="Disordered" evidence="1">
    <location>
        <begin position="236"/>
        <end position="266"/>
    </location>
</feature>
<evidence type="ECO:0000313" key="2">
    <source>
        <dbReference type="EMBL" id="EPR78922.1"/>
    </source>
</evidence>
<feature type="region of interest" description="Disordered" evidence="1">
    <location>
        <begin position="739"/>
        <end position="876"/>
    </location>
</feature>
<feature type="region of interest" description="Disordered" evidence="1">
    <location>
        <begin position="350"/>
        <end position="421"/>
    </location>
</feature>
<evidence type="ECO:0000313" key="3">
    <source>
        <dbReference type="Proteomes" id="UP000014978"/>
    </source>
</evidence>
<dbReference type="OMA" id="NDYSHET"/>
<feature type="compositionally biased region" description="Basic and acidic residues" evidence="1">
    <location>
        <begin position="370"/>
        <end position="386"/>
    </location>
</feature>
<feature type="compositionally biased region" description="Polar residues" evidence="1">
    <location>
        <begin position="848"/>
        <end position="869"/>
    </location>
</feature>
<feature type="compositionally biased region" description="Basic and acidic residues" evidence="1">
    <location>
        <begin position="793"/>
        <end position="821"/>
    </location>
</feature>
<feature type="compositionally biased region" description="Low complexity" evidence="1">
    <location>
        <begin position="1009"/>
        <end position="1023"/>
    </location>
</feature>
<feature type="compositionally biased region" description="Low complexity" evidence="1">
    <location>
        <begin position="392"/>
        <end position="401"/>
    </location>
</feature>
<feature type="compositionally biased region" description="Polar residues" evidence="1">
    <location>
        <begin position="661"/>
        <end position="683"/>
    </location>
</feature>
<feature type="compositionally biased region" description="Polar residues" evidence="1">
    <location>
        <begin position="402"/>
        <end position="413"/>
    </location>
</feature>
<dbReference type="InParanoid" id="S7WAW4"/>
<name>S7WAW4_SPRLO</name>
<dbReference type="FunCoup" id="S7WAW4">
    <property type="interactions" value="31"/>
</dbReference>
<dbReference type="EMBL" id="ATCN01000480">
    <property type="protein sequence ID" value="EPR78922.1"/>
    <property type="molecule type" value="Genomic_DNA"/>
</dbReference>
<dbReference type="AlphaFoldDB" id="S7WAW4"/>
<proteinExistence type="predicted"/>
<dbReference type="Proteomes" id="UP000014978">
    <property type="component" value="Unassembled WGS sequence"/>
</dbReference>
<feature type="region of interest" description="Disordered" evidence="1">
    <location>
        <begin position="889"/>
        <end position="915"/>
    </location>
</feature>
<feature type="region of interest" description="Disordered" evidence="1">
    <location>
        <begin position="501"/>
        <end position="522"/>
    </location>
</feature>
<feature type="compositionally biased region" description="Polar residues" evidence="1">
    <location>
        <begin position="111"/>
        <end position="120"/>
    </location>
</feature>
<feature type="compositionally biased region" description="Polar residues" evidence="1">
    <location>
        <begin position="353"/>
        <end position="369"/>
    </location>
</feature>
<evidence type="ECO:0000256" key="1">
    <source>
        <dbReference type="SAM" id="MobiDB-lite"/>
    </source>
</evidence>
<feature type="compositionally biased region" description="Polar residues" evidence="1">
    <location>
        <begin position="773"/>
        <end position="786"/>
    </location>
</feature>
<feature type="region of interest" description="Disordered" evidence="1">
    <location>
        <begin position="299"/>
        <end position="319"/>
    </location>
</feature>
<sequence>MSKTMIYFLYLFNVLATENMLRNHVRAYDNLVNPDALQDFYMDVKKEFNQFSDEDFKSMEDYVYDDVELPDKSENKIKKFFSVIILRLRGFFSADDRTDVENTGDEENTEKTITPQNIDGQTPGEEVDQTDARIPHTNVLNPEIENNLNVNEIEGEKNTSRILEDKKIKPETGIKPQSNLSKDNLDSQDVKDINQTETNELENSVCSDDSEIKTTDESMNHQFAIPLDLIIEQSDDETSSRIIKESETNSVSSDNESQRDNTSPSFMKSLLSKNEKDYEHSSSKDTTFYSKIDNDSLDESSIFNKEENNNNNTNDENMENEMIDSDNLIIPEINSEIQHNINPIRQRLDDSEVTQSDLDSKEQGSFPQKTTDDRTNDLKNKDKGSLEDENNGDNMNPNNSNVLQNPQEKTSLTRVEVVPDESDKIVSEISDKNSSWEDEESNISQKEENIGKKYIPLNDVDQEIEDESQIATTEDIPHMIPSSSIPVYERMNIDKDMKAVTRDSTEEMQPTASLENKQNESFDNVNSAPQELLDNQLPLSSDENINERESTTPSTSLDLPVDEILNQKILDGPNKNMPTMDETFNNSSNEDGGLEENIEQSINSPEDNAVPEQIIVNEATSLQNECPLPQDNEERKILETARNDDEINKRRLNLEDRQDGNSDNVNSNSQESLDTRSPLSSDDNINENKKHNSDLKNERESIIPSTSLDLPVDEILNQKILDELDKHISTMDEAINKAFNNPSKKDKDHEENIEQSVNSSENNAVPEQIVVNEDTSLQNECPLSQENVDDQDKDERRILETTRSDDDINRRRSNSEDKENENSDNIDSNPQESLDNQSSLPGDENINGHESTTPSTSLDLSANDGSKQRNMGGLNKSMSTIKKAFNKMFNRPSKKDKDLENIEESVTSPEDNAVPEQIIVNEDTSLQNECPLPQENVDDQNTKIQSEFDNEEKTEKTEKIPNTDVPSPQQSISNLSSDDIETGKEYFSDDLSNNLEEKSRVLSEDRNNSRNSGSLGSPKSSESMNSQLGDIGSPMEFTDNVHIMEKKKLPCLYKCSNCNSVGYIREEKFTHNGMAISGNLIVG</sequence>
<feature type="compositionally biased region" description="Basic and acidic residues" evidence="1">
    <location>
        <begin position="995"/>
        <end position="1008"/>
    </location>
</feature>
<feature type="compositionally biased region" description="Basic and acidic residues" evidence="1">
    <location>
        <begin position="951"/>
        <end position="961"/>
    </location>
</feature>
<feature type="region of interest" description="Disordered" evidence="1">
    <location>
        <begin position="161"/>
        <end position="189"/>
    </location>
</feature>
<accession>S7WAW4</accession>
<feature type="compositionally biased region" description="Polar residues" evidence="1">
    <location>
        <begin position="830"/>
        <end position="840"/>
    </location>
</feature>
<gene>
    <name evidence="2" type="ORF">SLOPH_970</name>
</gene>
<feature type="region of interest" description="Disordered" evidence="1">
    <location>
        <begin position="621"/>
        <end position="702"/>
    </location>
</feature>
<reference evidence="3" key="1">
    <citation type="journal article" date="2013" name="PLoS Genet.">
        <title>The genome of Spraguea lophii and the basis of host-microsporidian interactions.</title>
        <authorList>
            <person name="Campbell S.E."/>
            <person name="Williams T.A."/>
            <person name="Yousuf A."/>
            <person name="Soanes D.M."/>
            <person name="Paszkiewicz K.H."/>
            <person name="Williams B.A.P."/>
        </authorList>
    </citation>
    <scope>NUCLEOTIDE SEQUENCE [LARGE SCALE GENOMIC DNA]</scope>
    <source>
        <strain evidence="3">42_110</strain>
    </source>
</reference>
<feature type="compositionally biased region" description="Polar residues" evidence="1">
    <location>
        <begin position="754"/>
        <end position="765"/>
    </location>
</feature>
<feature type="compositionally biased region" description="Basic and acidic residues" evidence="1">
    <location>
        <begin position="632"/>
        <end position="660"/>
    </location>
</feature>
<feature type="compositionally biased region" description="Polar residues" evidence="1">
    <location>
        <begin position="964"/>
        <end position="977"/>
    </location>
</feature>
<feature type="compositionally biased region" description="Polar residues" evidence="1">
    <location>
        <begin position="248"/>
        <end position="266"/>
    </location>
</feature>
<feature type="region of interest" description="Disordered" evidence="1">
    <location>
        <begin position="99"/>
        <end position="127"/>
    </location>
</feature>
<feature type="compositionally biased region" description="Basic and acidic residues" evidence="1">
    <location>
        <begin position="686"/>
        <end position="701"/>
    </location>
</feature>
<dbReference type="HOGENOM" id="CLU_285775_0_0_1"/>
<dbReference type="VEuPathDB" id="MicrosporidiaDB:SLOPH_970"/>
<feature type="region of interest" description="Disordered" evidence="1">
    <location>
        <begin position="538"/>
        <end position="559"/>
    </location>
</feature>
<organism evidence="2 3">
    <name type="scientific">Spraguea lophii (strain 42_110)</name>
    <name type="common">Microsporidian parasite</name>
    <dbReference type="NCBI Taxonomy" id="1358809"/>
    <lineage>
        <taxon>Eukaryota</taxon>
        <taxon>Fungi</taxon>
        <taxon>Fungi incertae sedis</taxon>
        <taxon>Microsporidia</taxon>
        <taxon>Spragueidae</taxon>
        <taxon>Spraguea</taxon>
    </lineage>
</organism>
<feature type="compositionally biased region" description="Polar residues" evidence="1">
    <location>
        <begin position="507"/>
        <end position="522"/>
    </location>
</feature>
<feature type="compositionally biased region" description="Basic and acidic residues" evidence="1">
    <location>
        <begin position="743"/>
        <end position="752"/>
    </location>
</feature>
<feature type="region of interest" description="Disordered" evidence="1">
    <location>
        <begin position="947"/>
        <end position="1033"/>
    </location>
</feature>
<keyword evidence="3" id="KW-1185">Reference proteome</keyword>
<feature type="compositionally biased region" description="Basic and acidic residues" evidence="1">
    <location>
        <begin position="161"/>
        <end position="172"/>
    </location>
</feature>
<protein>
    <submittedName>
        <fullName evidence="2">Uncharacterized protein</fullName>
    </submittedName>
</protein>